<evidence type="ECO:0008006" key="3">
    <source>
        <dbReference type="Google" id="ProtNLM"/>
    </source>
</evidence>
<dbReference type="Proteomes" id="UP000002590">
    <property type="component" value="Chromosome"/>
</dbReference>
<gene>
    <name evidence="1" type="ordered locus">A9601_14561</name>
</gene>
<dbReference type="Gene3D" id="3.40.50.1000">
    <property type="entry name" value="HAD superfamily/HAD-like"/>
    <property type="match status" value="1"/>
</dbReference>
<evidence type="ECO:0000313" key="2">
    <source>
        <dbReference type="Proteomes" id="UP000002590"/>
    </source>
</evidence>
<accession>A2BSH8</accession>
<dbReference type="AlphaFoldDB" id="A2BSH8"/>
<dbReference type="SUPFAM" id="SSF56784">
    <property type="entry name" value="HAD-like"/>
    <property type="match status" value="1"/>
</dbReference>
<sequence>MRVGFDFDNTLINYYGVFYEIALSKGLIPPSISKDKNSVKEYLKKNNKEDAFTEIQGLVYGREIYKSKPTKHLLTGLSELLKFAKNEDLFIVSHKTKYPYIGERINLREAAEKWIEEFLKINKRKIFPKNNIFFEATIEEKIARINSLKCDYYFDDLPLIIEKLPSRIKGILYDPFNKYENYNLDKISNWTYIYDCFK</sequence>
<dbReference type="OrthoDB" id="573782at2"/>
<name>A2BSH8_PROMS</name>
<organism evidence="1 2">
    <name type="scientific">Prochlorococcus marinus (strain AS9601)</name>
    <dbReference type="NCBI Taxonomy" id="146891"/>
    <lineage>
        <taxon>Bacteria</taxon>
        <taxon>Bacillati</taxon>
        <taxon>Cyanobacteriota</taxon>
        <taxon>Cyanophyceae</taxon>
        <taxon>Synechococcales</taxon>
        <taxon>Prochlorococcaceae</taxon>
        <taxon>Prochlorococcus</taxon>
    </lineage>
</organism>
<protein>
    <recommendedName>
        <fullName evidence="3">Haloacid dehalogenase-like hydrolase</fullName>
    </recommendedName>
</protein>
<dbReference type="InterPro" id="IPR023214">
    <property type="entry name" value="HAD_sf"/>
</dbReference>
<dbReference type="STRING" id="146891.A9601_14561"/>
<dbReference type="HOGENOM" id="CLU_1335399_0_0_3"/>
<dbReference type="RefSeq" id="WP_011818876.1">
    <property type="nucleotide sequence ID" value="NC_008816.1"/>
</dbReference>
<dbReference type="InterPro" id="IPR036412">
    <property type="entry name" value="HAD-like_sf"/>
</dbReference>
<proteinExistence type="predicted"/>
<dbReference type="eggNOG" id="COG0546">
    <property type="taxonomic scope" value="Bacteria"/>
</dbReference>
<dbReference type="EMBL" id="CP000551">
    <property type="protein sequence ID" value="ABM70739.1"/>
    <property type="molecule type" value="Genomic_DNA"/>
</dbReference>
<evidence type="ECO:0000313" key="1">
    <source>
        <dbReference type="EMBL" id="ABM70739.1"/>
    </source>
</evidence>
<reference evidence="1 2" key="1">
    <citation type="journal article" date="2007" name="PLoS Genet.">
        <title>Patterns and implications of gene gain and loss in the evolution of Prochlorococcus.</title>
        <authorList>
            <person name="Kettler G.C."/>
            <person name="Martiny A.C."/>
            <person name="Huang K."/>
            <person name="Zucker J."/>
            <person name="Coleman M.L."/>
            <person name="Rodrigue S."/>
            <person name="Chen F."/>
            <person name="Lapidus A."/>
            <person name="Ferriera S."/>
            <person name="Johnson J."/>
            <person name="Steglich C."/>
            <person name="Church G.M."/>
            <person name="Richardson P."/>
            <person name="Chisholm S.W."/>
        </authorList>
    </citation>
    <scope>NUCLEOTIDE SEQUENCE [LARGE SCALE GENOMIC DNA]</scope>
    <source>
        <strain evidence="1 2">AS9601</strain>
    </source>
</reference>
<dbReference type="KEGG" id="pmb:A9601_14561"/>